<feature type="transmembrane region" description="Helical" evidence="2">
    <location>
        <begin position="63"/>
        <end position="83"/>
    </location>
</feature>
<gene>
    <name evidence="3" type="ORF">V5799_023164</name>
</gene>
<feature type="compositionally biased region" description="Acidic residues" evidence="1">
    <location>
        <begin position="32"/>
        <end position="48"/>
    </location>
</feature>
<dbReference type="AlphaFoldDB" id="A0AAQ4FIK5"/>
<sequence length="358" mass="39577">MQGSSVDKKIATPAFLSLIEKGSMPKQHSEETPDEDEEEEEGEGEPETAYETGSRRCLRCCCLLLLVLFLACILAGNLAYIVAPKSFSDFLCSLGIYAQDNSSLADDEDAANRSLLELPVEEEAFGRSIFDVRHPESDDLLFSDIEAQLIDDYEKEPDNDTEPAAGCNSSSSCSLSTRKTSAHVISTESILQGLADLDDGVVPPQFSDYDEEAFNTLDFDSFLDTAAVTRRSIAVTPSIAELQTPRNYTPAHSRTNPSALRDLLARFPQPSRGRFSKTPPRVAYVWDGNLTQLDSTEVHRPAVTLEEFRLPTVPVTNTRLLLFQKAFRYSGKTASPAIFDLNRILPNGRVTFDTHHTL</sequence>
<feature type="compositionally biased region" description="Basic and acidic residues" evidence="1">
    <location>
        <begin position="1"/>
        <end position="10"/>
    </location>
</feature>
<accession>A0AAQ4FIK5</accession>
<dbReference type="Proteomes" id="UP001321473">
    <property type="component" value="Unassembled WGS sequence"/>
</dbReference>
<feature type="region of interest" description="Disordered" evidence="1">
    <location>
        <begin position="1"/>
        <end position="49"/>
    </location>
</feature>
<organism evidence="3 4">
    <name type="scientific">Amblyomma americanum</name>
    <name type="common">Lone star tick</name>
    <dbReference type="NCBI Taxonomy" id="6943"/>
    <lineage>
        <taxon>Eukaryota</taxon>
        <taxon>Metazoa</taxon>
        <taxon>Ecdysozoa</taxon>
        <taxon>Arthropoda</taxon>
        <taxon>Chelicerata</taxon>
        <taxon>Arachnida</taxon>
        <taxon>Acari</taxon>
        <taxon>Parasitiformes</taxon>
        <taxon>Ixodida</taxon>
        <taxon>Ixodoidea</taxon>
        <taxon>Ixodidae</taxon>
        <taxon>Amblyomminae</taxon>
        <taxon>Amblyomma</taxon>
    </lineage>
</organism>
<protein>
    <submittedName>
        <fullName evidence="3">Uncharacterized protein</fullName>
    </submittedName>
</protein>
<dbReference type="EMBL" id="JARKHS020002175">
    <property type="protein sequence ID" value="KAK8787059.1"/>
    <property type="molecule type" value="Genomic_DNA"/>
</dbReference>
<keyword evidence="4" id="KW-1185">Reference proteome</keyword>
<proteinExistence type="predicted"/>
<evidence type="ECO:0000313" key="4">
    <source>
        <dbReference type="Proteomes" id="UP001321473"/>
    </source>
</evidence>
<name>A0AAQ4FIK5_AMBAM</name>
<reference evidence="3 4" key="1">
    <citation type="journal article" date="2023" name="Arcadia Sci">
        <title>De novo assembly of a long-read Amblyomma americanum tick genome.</title>
        <authorList>
            <person name="Chou S."/>
            <person name="Poskanzer K.E."/>
            <person name="Rollins M."/>
            <person name="Thuy-Boun P.S."/>
        </authorList>
    </citation>
    <scope>NUCLEOTIDE SEQUENCE [LARGE SCALE GENOMIC DNA]</scope>
    <source>
        <strain evidence="3">F_SG_1</strain>
        <tissue evidence="3">Salivary glands</tissue>
    </source>
</reference>
<feature type="region of interest" description="Disordered" evidence="1">
    <location>
        <begin position="155"/>
        <end position="174"/>
    </location>
</feature>
<keyword evidence="2" id="KW-1133">Transmembrane helix</keyword>
<evidence type="ECO:0000256" key="2">
    <source>
        <dbReference type="SAM" id="Phobius"/>
    </source>
</evidence>
<evidence type="ECO:0000256" key="1">
    <source>
        <dbReference type="SAM" id="MobiDB-lite"/>
    </source>
</evidence>
<evidence type="ECO:0000313" key="3">
    <source>
        <dbReference type="EMBL" id="KAK8787059.1"/>
    </source>
</evidence>
<keyword evidence="2" id="KW-0812">Transmembrane</keyword>
<keyword evidence="2" id="KW-0472">Membrane</keyword>
<comment type="caution">
    <text evidence="3">The sequence shown here is derived from an EMBL/GenBank/DDBJ whole genome shotgun (WGS) entry which is preliminary data.</text>
</comment>